<dbReference type="InterPro" id="IPR024031">
    <property type="entry name" value="MSMEG_5819/OxyR"/>
</dbReference>
<comment type="caution">
    <text evidence="2">The sequence shown here is derived from an EMBL/GenBank/DDBJ whole genome shotgun (WGS) entry which is preliminary data.</text>
</comment>
<evidence type="ECO:0000313" key="5">
    <source>
        <dbReference type="Proteomes" id="UP000188551"/>
    </source>
</evidence>
<dbReference type="Proteomes" id="UP000014137">
    <property type="component" value="Unassembled WGS sequence"/>
</dbReference>
<accession>M2PNP7</accession>
<evidence type="ECO:0000259" key="1">
    <source>
        <dbReference type="Pfam" id="PF01243"/>
    </source>
</evidence>
<dbReference type="InterPro" id="IPR011576">
    <property type="entry name" value="Pyridox_Oxase_N"/>
</dbReference>
<gene>
    <name evidence="3" type="ORF">B0293_38140</name>
    <name evidence="2" type="ORF">C791_3716</name>
</gene>
<reference evidence="3 5" key="2">
    <citation type="submission" date="2017-02" db="EMBL/GenBank/DDBJ databases">
        <title>Amycolatopsis azurea DSM 43854 draft genome.</title>
        <authorList>
            <person name="Mayilraj S."/>
        </authorList>
    </citation>
    <scope>NUCLEOTIDE SEQUENCE [LARGE SCALE GENOMIC DNA]</scope>
    <source>
        <strain evidence="3 5">DSM 43854</strain>
    </source>
</reference>
<dbReference type="PATRIC" id="fig|1238180.3.peg.4048"/>
<dbReference type="InterPro" id="IPR012349">
    <property type="entry name" value="Split_barrel_FMN-bd"/>
</dbReference>
<protein>
    <submittedName>
        <fullName evidence="3">PPOX class F420-dependent oxidoreductase</fullName>
    </submittedName>
</protein>
<dbReference type="AlphaFoldDB" id="M2PNP7"/>
<feature type="domain" description="Pyridoxamine 5'-phosphate oxidase N-terminal" evidence="1">
    <location>
        <begin position="17"/>
        <end position="100"/>
    </location>
</feature>
<evidence type="ECO:0000313" key="3">
    <source>
        <dbReference type="EMBL" id="OOC01416.1"/>
    </source>
</evidence>
<name>M2PNP7_9PSEU</name>
<organism evidence="2 4">
    <name type="scientific">Amycolatopsis azurea DSM 43854</name>
    <dbReference type="NCBI Taxonomy" id="1238180"/>
    <lineage>
        <taxon>Bacteria</taxon>
        <taxon>Bacillati</taxon>
        <taxon>Actinomycetota</taxon>
        <taxon>Actinomycetes</taxon>
        <taxon>Pseudonocardiales</taxon>
        <taxon>Pseudonocardiaceae</taxon>
        <taxon>Amycolatopsis</taxon>
    </lineage>
</organism>
<proteinExistence type="predicted"/>
<sequence>MIFTDAELEYLRPGPTRDRLARIATVGKDGIPHVCPVGWRLDLDAGVMEIGGHGMERSKKFRDVLRTGRAAVVIDDVLAPWVPRGIEIRGRAEAVEGPEPFIRVHPGFVTSWGIEDRRNTRTIS</sequence>
<evidence type="ECO:0000313" key="4">
    <source>
        <dbReference type="Proteomes" id="UP000014137"/>
    </source>
</evidence>
<keyword evidence="5" id="KW-1185">Reference proteome</keyword>
<dbReference type="NCBIfam" id="TIGR04023">
    <property type="entry name" value="PPOX_MSMEG_5819"/>
    <property type="match status" value="1"/>
</dbReference>
<evidence type="ECO:0000313" key="2">
    <source>
        <dbReference type="EMBL" id="EMD26168.1"/>
    </source>
</evidence>
<dbReference type="Pfam" id="PF01243">
    <property type="entry name" value="PNPOx_N"/>
    <property type="match status" value="1"/>
</dbReference>
<dbReference type="Gene3D" id="2.30.110.10">
    <property type="entry name" value="Electron Transport, Fmn-binding Protein, Chain A"/>
    <property type="match status" value="1"/>
</dbReference>
<reference evidence="2 4" key="1">
    <citation type="submission" date="2012-10" db="EMBL/GenBank/DDBJ databases">
        <title>Genome assembly of Amycolatopsis azurea DSM 43854.</title>
        <authorList>
            <person name="Khatri I."/>
            <person name="Kaur I."/>
            <person name="Subramanian S."/>
            <person name="Mayilraj S."/>
        </authorList>
    </citation>
    <scope>NUCLEOTIDE SEQUENCE [LARGE SCALE GENOMIC DNA]</scope>
    <source>
        <strain evidence="2 4">DSM 43854</strain>
    </source>
</reference>
<dbReference type="Proteomes" id="UP000188551">
    <property type="component" value="Unassembled WGS sequence"/>
</dbReference>
<dbReference type="EMBL" id="ANMG01000035">
    <property type="protein sequence ID" value="EMD26168.1"/>
    <property type="molecule type" value="Genomic_DNA"/>
</dbReference>
<dbReference type="OrthoDB" id="3693562at2"/>
<dbReference type="SUPFAM" id="SSF50475">
    <property type="entry name" value="FMN-binding split barrel"/>
    <property type="match status" value="1"/>
</dbReference>
<dbReference type="EMBL" id="MUXN01000028">
    <property type="protein sequence ID" value="OOC01416.1"/>
    <property type="molecule type" value="Genomic_DNA"/>
</dbReference>
<dbReference type="RefSeq" id="WP_005158467.1">
    <property type="nucleotide sequence ID" value="NZ_ANMG01000035.1"/>
</dbReference>